<accession>A0A4R0H664</accession>
<keyword evidence="3" id="KW-1185">Reference proteome</keyword>
<dbReference type="EMBL" id="SJJZ01000003">
    <property type="protein sequence ID" value="TCC05218.1"/>
    <property type="molecule type" value="Genomic_DNA"/>
</dbReference>
<organism evidence="2 3">
    <name type="scientific">Kribbella soli</name>
    <dbReference type="NCBI Taxonomy" id="1124743"/>
    <lineage>
        <taxon>Bacteria</taxon>
        <taxon>Bacillati</taxon>
        <taxon>Actinomycetota</taxon>
        <taxon>Actinomycetes</taxon>
        <taxon>Propionibacteriales</taxon>
        <taxon>Kribbellaceae</taxon>
        <taxon>Kribbella</taxon>
    </lineage>
</organism>
<dbReference type="PANTHER" id="PTHR34599:SF1">
    <property type="entry name" value="PHOSPHATIDIC ACID PHOSPHATASE TYPE 2_HALOPEROXIDASE DOMAIN-CONTAINING PROTEIN"/>
    <property type="match status" value="1"/>
</dbReference>
<protein>
    <submittedName>
        <fullName evidence="2">Phosphatase PAP2 family protein</fullName>
    </submittedName>
</protein>
<name>A0A4R0H664_9ACTN</name>
<dbReference type="OrthoDB" id="103227at2"/>
<evidence type="ECO:0000313" key="2">
    <source>
        <dbReference type="EMBL" id="TCC05218.1"/>
    </source>
</evidence>
<proteinExistence type="predicted"/>
<evidence type="ECO:0000313" key="3">
    <source>
        <dbReference type="Proteomes" id="UP000292346"/>
    </source>
</evidence>
<sequence>MLRACLKGGPFVARKRSVLSRARLAAGAIVLLALLAPANGAADAAPSRPVATSDNAVVRWNTTAATAALATHLAPTDNPLHESRMYAMMHIAIHDALNAIQPRSQAYAFHGRARGASPEAAVAAAARTALVGALTDLTPPFTDTSAAIAGVETAYTSELATIPDSAAKLAGVALGKKSAYTILAKRADDGASEVPLVVADFPQGVDPGEYRFTPGTPFAFAPTWGEVRPFALRSAKQFPVAPPLALDSAEYAADYNEVKRLGGDGVTTPSARTADETEMARFWVESSPLLWNRLARQLATGRHLDLWQSARLFGLLDLALTDGYIATFAVKYKLLFWRPVTAIQLGATDGNDATAPDPTWTPLVTTPPIPDHDSGHSVEGGAAAAVLRGFFKTDRMDFSLCSFTVLPGSTCTDANPVVRHFTRFSQASAENARSRVLVGFHFKHATTEGENHGTKIGQLVVRNYLQPRH</sequence>
<evidence type="ECO:0000256" key="1">
    <source>
        <dbReference type="SAM" id="SignalP"/>
    </source>
</evidence>
<dbReference type="Gene3D" id="1.10.606.20">
    <property type="match status" value="1"/>
</dbReference>
<reference evidence="2 3" key="1">
    <citation type="submission" date="2019-02" db="EMBL/GenBank/DDBJ databases">
        <title>Kribbella capetownensis sp. nov. and Kribbella speibonae sp. nov., isolated from soil.</title>
        <authorList>
            <person name="Curtis S.M."/>
            <person name="Norton I."/>
            <person name="Everest G.J."/>
            <person name="Meyers P.R."/>
        </authorList>
    </citation>
    <scope>NUCLEOTIDE SEQUENCE [LARGE SCALE GENOMIC DNA]</scope>
    <source>
        <strain evidence="2 3">KCTC 29219</strain>
    </source>
</reference>
<gene>
    <name evidence="2" type="ORF">E0H45_24545</name>
</gene>
<dbReference type="SUPFAM" id="SSF48317">
    <property type="entry name" value="Acid phosphatase/Vanadium-dependent haloperoxidase"/>
    <property type="match status" value="1"/>
</dbReference>
<dbReference type="CDD" id="cd03398">
    <property type="entry name" value="PAP2_haloperoxidase"/>
    <property type="match status" value="1"/>
</dbReference>
<dbReference type="InterPro" id="IPR052559">
    <property type="entry name" value="V-haloperoxidase"/>
</dbReference>
<feature type="signal peptide" evidence="1">
    <location>
        <begin position="1"/>
        <end position="41"/>
    </location>
</feature>
<keyword evidence="1" id="KW-0732">Signal</keyword>
<dbReference type="Proteomes" id="UP000292346">
    <property type="component" value="Unassembled WGS sequence"/>
</dbReference>
<feature type="chain" id="PRO_5039147709" evidence="1">
    <location>
        <begin position="42"/>
        <end position="469"/>
    </location>
</feature>
<dbReference type="AlphaFoldDB" id="A0A4R0H664"/>
<dbReference type="InterPro" id="IPR036938">
    <property type="entry name" value="PAP2/HPO_sf"/>
</dbReference>
<dbReference type="PANTHER" id="PTHR34599">
    <property type="entry name" value="PEROXIDASE-RELATED"/>
    <property type="match status" value="1"/>
</dbReference>
<comment type="caution">
    <text evidence="2">The sequence shown here is derived from an EMBL/GenBank/DDBJ whole genome shotgun (WGS) entry which is preliminary data.</text>
</comment>